<sequence length="152" mass="15575">QGFTESDSSRERLLAMLRDSKLEGPAVVVDPRDTRPAAVSPNSSLTDGNSHIASKLIHQFSVRLRASVRTTASRGSWCQLLGKGAGGGSARGIDGASSGGASGKEERAASGDPRLSSTGDGTDGRQSSSESSELAVQTLNVSRVLRAAVHAG</sequence>
<evidence type="ECO:0000256" key="1">
    <source>
        <dbReference type="SAM" id="MobiDB-lite"/>
    </source>
</evidence>
<feature type="non-terminal residue" evidence="2">
    <location>
        <position position="152"/>
    </location>
</feature>
<dbReference type="Proteomes" id="UP001054857">
    <property type="component" value="Unassembled WGS sequence"/>
</dbReference>
<name>A0AAD3DY72_9CHLO</name>
<gene>
    <name evidence="2" type="ORF">Agub_g12414</name>
</gene>
<reference evidence="2 3" key="1">
    <citation type="journal article" date="2021" name="Sci. Rep.">
        <title>Genome sequencing of the multicellular alga Astrephomene provides insights into convergent evolution of germ-soma differentiation.</title>
        <authorList>
            <person name="Yamashita S."/>
            <person name="Yamamoto K."/>
            <person name="Matsuzaki R."/>
            <person name="Suzuki S."/>
            <person name="Yamaguchi H."/>
            <person name="Hirooka S."/>
            <person name="Minakuchi Y."/>
            <person name="Miyagishima S."/>
            <person name="Kawachi M."/>
            <person name="Toyoda A."/>
            <person name="Nozaki H."/>
        </authorList>
    </citation>
    <scope>NUCLEOTIDE SEQUENCE [LARGE SCALE GENOMIC DNA]</scope>
    <source>
        <strain evidence="2 3">NIES-4017</strain>
    </source>
</reference>
<proteinExistence type="predicted"/>
<protein>
    <submittedName>
        <fullName evidence="2">Uncharacterized protein</fullName>
    </submittedName>
</protein>
<feature type="region of interest" description="Disordered" evidence="1">
    <location>
        <begin position="31"/>
        <end position="50"/>
    </location>
</feature>
<organism evidence="2 3">
    <name type="scientific">Astrephomene gubernaculifera</name>
    <dbReference type="NCBI Taxonomy" id="47775"/>
    <lineage>
        <taxon>Eukaryota</taxon>
        <taxon>Viridiplantae</taxon>
        <taxon>Chlorophyta</taxon>
        <taxon>core chlorophytes</taxon>
        <taxon>Chlorophyceae</taxon>
        <taxon>CS clade</taxon>
        <taxon>Chlamydomonadales</taxon>
        <taxon>Astrephomenaceae</taxon>
        <taxon>Astrephomene</taxon>
    </lineage>
</organism>
<feature type="non-terminal residue" evidence="2">
    <location>
        <position position="1"/>
    </location>
</feature>
<evidence type="ECO:0000313" key="3">
    <source>
        <dbReference type="Proteomes" id="UP001054857"/>
    </source>
</evidence>
<feature type="compositionally biased region" description="Polar residues" evidence="1">
    <location>
        <begin position="115"/>
        <end position="135"/>
    </location>
</feature>
<dbReference type="AlphaFoldDB" id="A0AAD3DY72"/>
<dbReference type="EMBL" id="BMAR01000036">
    <property type="protein sequence ID" value="GFR50231.1"/>
    <property type="molecule type" value="Genomic_DNA"/>
</dbReference>
<comment type="caution">
    <text evidence="2">The sequence shown here is derived from an EMBL/GenBank/DDBJ whole genome shotgun (WGS) entry which is preliminary data.</text>
</comment>
<keyword evidence="3" id="KW-1185">Reference proteome</keyword>
<accession>A0AAD3DY72</accession>
<feature type="compositionally biased region" description="Polar residues" evidence="1">
    <location>
        <begin position="40"/>
        <end position="50"/>
    </location>
</feature>
<evidence type="ECO:0000313" key="2">
    <source>
        <dbReference type="EMBL" id="GFR50231.1"/>
    </source>
</evidence>
<feature type="region of interest" description="Disordered" evidence="1">
    <location>
        <begin position="79"/>
        <end position="135"/>
    </location>
</feature>